<evidence type="ECO:0000313" key="11">
    <source>
        <dbReference type="EMBL" id="PIZ64340.1"/>
    </source>
</evidence>
<dbReference type="Gene3D" id="2.60.15.10">
    <property type="entry name" value="F0F1 ATP synthase delta/epsilon subunit, N-terminal"/>
    <property type="match status" value="1"/>
</dbReference>
<dbReference type="GO" id="GO:0005886">
    <property type="term" value="C:plasma membrane"/>
    <property type="evidence" value="ECO:0007669"/>
    <property type="project" value="UniProtKB-SubCell"/>
</dbReference>
<comment type="caution">
    <text evidence="11">The sequence shown here is derived from an EMBL/GenBank/DDBJ whole genome shotgun (WGS) entry which is preliminary data.</text>
</comment>
<comment type="similarity">
    <text evidence="2 8 9">Belongs to the ATPase epsilon chain family.</text>
</comment>
<dbReference type="HAMAP" id="MF_00530">
    <property type="entry name" value="ATP_synth_epsil_bac"/>
    <property type="match status" value="1"/>
</dbReference>
<evidence type="ECO:0000313" key="12">
    <source>
        <dbReference type="Proteomes" id="UP000230027"/>
    </source>
</evidence>
<keyword evidence="5 8" id="KW-0472">Membrane</keyword>
<comment type="function">
    <text evidence="8">Produces ATP from ADP in the presence of a proton gradient across the membrane.</text>
</comment>
<dbReference type="AlphaFoldDB" id="A0A2M7U279"/>
<dbReference type="InterPro" id="IPR001469">
    <property type="entry name" value="ATP_synth_F1_dsu/esu"/>
</dbReference>
<keyword evidence="8" id="KW-1003">Cell membrane</keyword>
<name>A0A2M7U279_9BACT</name>
<keyword evidence="3 8" id="KW-0813">Transport</keyword>
<dbReference type="InterPro" id="IPR036771">
    <property type="entry name" value="ATPsynth_dsu/esu_N"/>
</dbReference>
<dbReference type="SUPFAM" id="SSF51344">
    <property type="entry name" value="Epsilon subunit of F1F0-ATP synthase N-terminal domain"/>
    <property type="match status" value="1"/>
</dbReference>
<dbReference type="CDD" id="cd12152">
    <property type="entry name" value="F1-ATPase_delta"/>
    <property type="match status" value="1"/>
</dbReference>
<dbReference type="NCBIfam" id="TIGR01216">
    <property type="entry name" value="ATP_synt_epsi"/>
    <property type="match status" value="1"/>
</dbReference>
<reference evidence="12" key="1">
    <citation type="submission" date="2017-09" db="EMBL/GenBank/DDBJ databases">
        <title>Depth-based differentiation of microbial function through sediment-hosted aquifers and enrichment of novel symbionts in the deep terrestrial subsurface.</title>
        <authorList>
            <person name="Probst A.J."/>
            <person name="Ladd B."/>
            <person name="Jarett J.K."/>
            <person name="Geller-Mcgrath D.E."/>
            <person name="Sieber C.M.K."/>
            <person name="Emerson J.B."/>
            <person name="Anantharaman K."/>
            <person name="Thomas B.C."/>
            <person name="Malmstrom R."/>
            <person name="Stieglmeier M."/>
            <person name="Klingl A."/>
            <person name="Woyke T."/>
            <person name="Ryan C.M."/>
            <person name="Banfield J.F."/>
        </authorList>
    </citation>
    <scope>NUCLEOTIDE SEQUENCE [LARGE SCALE GENOMIC DNA]</scope>
</reference>
<feature type="domain" description="ATP synthase F1 complex delta/epsilon subunit N-terminal" evidence="10">
    <location>
        <begin position="4"/>
        <end position="80"/>
    </location>
</feature>
<evidence type="ECO:0000256" key="3">
    <source>
        <dbReference type="ARBA" id="ARBA00022448"/>
    </source>
</evidence>
<sequence>MLLLKIITPKKLVLEKEVLSVSAPTASGDITVLSRHADLLTLLKEGVITISTDEKDEYLSVGGGYLRTDGKTIEILVSRAYGQDEINEEYTQKAINKAKEVLSQTKDKQERDDALQTMRRSMVDMKLLSKVRRRKKDS</sequence>
<evidence type="ECO:0000256" key="6">
    <source>
        <dbReference type="ARBA" id="ARBA00023196"/>
    </source>
</evidence>
<gene>
    <name evidence="8 11" type="primary">atpC</name>
    <name evidence="11" type="ORF">COY14_04955</name>
</gene>
<dbReference type="PANTHER" id="PTHR13822:SF10">
    <property type="entry name" value="ATP SYNTHASE EPSILON CHAIN, CHLOROPLASTIC"/>
    <property type="match status" value="1"/>
</dbReference>
<keyword evidence="6 8" id="KW-0139">CF(1)</keyword>
<evidence type="ECO:0000256" key="1">
    <source>
        <dbReference type="ARBA" id="ARBA00004184"/>
    </source>
</evidence>
<dbReference type="GO" id="GO:0012505">
    <property type="term" value="C:endomembrane system"/>
    <property type="evidence" value="ECO:0007669"/>
    <property type="project" value="UniProtKB-SubCell"/>
</dbReference>
<accession>A0A2M7U279</accession>
<dbReference type="GO" id="GO:0005524">
    <property type="term" value="F:ATP binding"/>
    <property type="evidence" value="ECO:0007669"/>
    <property type="project" value="UniProtKB-UniRule"/>
</dbReference>
<evidence type="ECO:0000256" key="8">
    <source>
        <dbReference type="HAMAP-Rule" id="MF_00530"/>
    </source>
</evidence>
<dbReference type="GO" id="GO:0045259">
    <property type="term" value="C:proton-transporting ATP synthase complex"/>
    <property type="evidence" value="ECO:0007669"/>
    <property type="project" value="UniProtKB-KW"/>
</dbReference>
<proteinExistence type="inferred from homology"/>
<evidence type="ECO:0000256" key="4">
    <source>
        <dbReference type="ARBA" id="ARBA00023065"/>
    </source>
</evidence>
<evidence type="ECO:0000256" key="7">
    <source>
        <dbReference type="ARBA" id="ARBA00023310"/>
    </source>
</evidence>
<evidence type="ECO:0000256" key="9">
    <source>
        <dbReference type="RuleBase" id="RU003656"/>
    </source>
</evidence>
<protein>
    <recommendedName>
        <fullName evidence="8">ATP synthase epsilon chain</fullName>
    </recommendedName>
    <alternativeName>
        <fullName evidence="8">ATP synthase F1 sector epsilon subunit</fullName>
    </alternativeName>
    <alternativeName>
        <fullName evidence="8">F-ATPase epsilon subunit</fullName>
    </alternativeName>
</protein>
<keyword evidence="8" id="KW-0375">Hydrogen ion transport</keyword>
<dbReference type="InterPro" id="IPR020546">
    <property type="entry name" value="ATP_synth_F1_dsu/esu_N"/>
</dbReference>
<evidence type="ECO:0000256" key="2">
    <source>
        <dbReference type="ARBA" id="ARBA00005712"/>
    </source>
</evidence>
<evidence type="ECO:0000259" key="10">
    <source>
        <dbReference type="Pfam" id="PF02823"/>
    </source>
</evidence>
<dbReference type="Pfam" id="PF02823">
    <property type="entry name" value="ATP-synt_DE_N"/>
    <property type="match status" value="1"/>
</dbReference>
<evidence type="ECO:0000256" key="5">
    <source>
        <dbReference type="ARBA" id="ARBA00023136"/>
    </source>
</evidence>
<organism evidence="11 12">
    <name type="scientific">Candidatus Roizmanbacteria bacterium CG_4_10_14_0_2_um_filter_36_9</name>
    <dbReference type="NCBI Taxonomy" id="1974823"/>
    <lineage>
        <taxon>Bacteria</taxon>
        <taxon>Candidatus Roizmaniibacteriota</taxon>
    </lineage>
</organism>
<dbReference type="GO" id="GO:0046933">
    <property type="term" value="F:proton-transporting ATP synthase activity, rotational mechanism"/>
    <property type="evidence" value="ECO:0007669"/>
    <property type="project" value="UniProtKB-UniRule"/>
</dbReference>
<dbReference type="Proteomes" id="UP000230027">
    <property type="component" value="Unassembled WGS sequence"/>
</dbReference>
<keyword evidence="7 8" id="KW-0066">ATP synthesis</keyword>
<dbReference type="EMBL" id="PFOD01000084">
    <property type="protein sequence ID" value="PIZ64340.1"/>
    <property type="molecule type" value="Genomic_DNA"/>
</dbReference>
<comment type="subcellular location">
    <subcellularLocation>
        <location evidence="8">Cell membrane</location>
        <topology evidence="8">Peripheral membrane protein</topology>
    </subcellularLocation>
    <subcellularLocation>
        <location evidence="1">Endomembrane system</location>
        <topology evidence="1">Peripheral membrane protein</topology>
    </subcellularLocation>
</comment>
<dbReference type="PANTHER" id="PTHR13822">
    <property type="entry name" value="ATP SYNTHASE DELTA/EPSILON CHAIN"/>
    <property type="match status" value="1"/>
</dbReference>
<comment type="subunit">
    <text evidence="8 9">F-type ATPases have 2 components, CF(1) - the catalytic core - and CF(0) - the membrane proton channel. CF(1) has five subunits: alpha(3), beta(3), gamma(1), delta(1), epsilon(1). CF(0) has three main subunits: a, b and c.</text>
</comment>
<keyword evidence="4 8" id="KW-0406">Ion transport</keyword>